<dbReference type="OrthoDB" id="288987at2759"/>
<dbReference type="Gene3D" id="3.90.70.130">
    <property type="match status" value="1"/>
</dbReference>
<name>A0A8E5HPE5_USTVR</name>
<feature type="domain" description="UFSP1/2/DUB catalytic" evidence="2">
    <location>
        <begin position="60"/>
        <end position="280"/>
    </location>
</feature>
<dbReference type="GO" id="GO:0016787">
    <property type="term" value="F:hydrolase activity"/>
    <property type="evidence" value="ECO:0007669"/>
    <property type="project" value="UniProtKB-KW"/>
</dbReference>
<dbReference type="GeneID" id="66063987"/>
<dbReference type="RefSeq" id="XP_042996641.1">
    <property type="nucleotide sequence ID" value="XM_043140707.1"/>
</dbReference>
<dbReference type="InterPro" id="IPR012462">
    <property type="entry name" value="UFSP1/2_DUB_cat"/>
</dbReference>
<sequence>MMKKMFPIQPHFEASHLGKYAHESKMPDWLIQKLLRGGQVCTKDVIPALKQLAEKAESIKYAYFCHPGVHHISKLSREGAFCGYRNIQTLITYVIGTSMVGFEHFEGTLPSIFRIQDLIEAAWDLGYNSNGRVETGGIKGTRKYIGTPEAQALFNSLSIPCSVKAFRPMTNERAYESLIHTIENYFEQGILMEHDAKIRQTDLPPVYLQHQGHSLTVVGFEKSQRDGSCLYVFDPSSSRPDSVKKCIGKNLRLTSSKANSAIQPYRRGKAYLRKHKEFEVLFLRKTPPSDDNAV</sequence>
<evidence type="ECO:0000313" key="4">
    <source>
        <dbReference type="Proteomes" id="UP000027002"/>
    </source>
</evidence>
<dbReference type="AlphaFoldDB" id="A0A8E5HPE5"/>
<dbReference type="Proteomes" id="UP000027002">
    <property type="component" value="Chromosome 2"/>
</dbReference>
<dbReference type="Pfam" id="PF07910">
    <property type="entry name" value="Peptidase_C78"/>
    <property type="match status" value="1"/>
</dbReference>
<evidence type="ECO:0000313" key="3">
    <source>
        <dbReference type="EMBL" id="QUC18968.1"/>
    </source>
</evidence>
<accession>A0A8E5HPE5</accession>
<protein>
    <recommendedName>
        <fullName evidence="2">UFSP1/2/DUB catalytic domain-containing protein</fullName>
    </recommendedName>
</protein>
<evidence type="ECO:0000259" key="2">
    <source>
        <dbReference type="Pfam" id="PF07910"/>
    </source>
</evidence>
<dbReference type="KEGG" id="uvi:66063987"/>
<evidence type="ECO:0000256" key="1">
    <source>
        <dbReference type="ARBA" id="ARBA00022801"/>
    </source>
</evidence>
<keyword evidence="4" id="KW-1185">Reference proteome</keyword>
<dbReference type="EMBL" id="CP072754">
    <property type="protein sequence ID" value="QUC18968.1"/>
    <property type="molecule type" value="Genomic_DNA"/>
</dbReference>
<gene>
    <name evidence="3" type="ORF">UV8b_03209</name>
</gene>
<proteinExistence type="predicted"/>
<keyword evidence="1" id="KW-0378">Hydrolase</keyword>
<reference evidence="3" key="1">
    <citation type="submission" date="2020-03" db="EMBL/GenBank/DDBJ databases">
        <title>A mixture of massive structural variations and highly conserved coding sequences in Ustilaginoidea virens genome.</title>
        <authorList>
            <person name="Zhang K."/>
            <person name="Zhao Z."/>
            <person name="Zhang Z."/>
            <person name="Li Y."/>
            <person name="Hsiang T."/>
            <person name="Sun W."/>
        </authorList>
    </citation>
    <scope>NUCLEOTIDE SEQUENCE</scope>
    <source>
        <strain evidence="3">UV-8b</strain>
    </source>
</reference>
<organism evidence="3 4">
    <name type="scientific">Ustilaginoidea virens</name>
    <name type="common">Rice false smut fungus</name>
    <name type="synonym">Villosiclava virens</name>
    <dbReference type="NCBI Taxonomy" id="1159556"/>
    <lineage>
        <taxon>Eukaryota</taxon>
        <taxon>Fungi</taxon>
        <taxon>Dikarya</taxon>
        <taxon>Ascomycota</taxon>
        <taxon>Pezizomycotina</taxon>
        <taxon>Sordariomycetes</taxon>
        <taxon>Hypocreomycetidae</taxon>
        <taxon>Hypocreales</taxon>
        <taxon>Clavicipitaceae</taxon>
        <taxon>Ustilaginoidea</taxon>
    </lineage>
</organism>